<evidence type="ECO:0000313" key="1">
    <source>
        <dbReference type="EMBL" id="AFK72701.1"/>
    </source>
</evidence>
<evidence type="ECO:0000313" key="2">
    <source>
        <dbReference type="Proteomes" id="UP000005268"/>
    </source>
</evidence>
<reference evidence="1 2" key="1">
    <citation type="journal article" date="2012" name="J. Bacteriol.">
        <title>Complete Genome Sequence of the Naphthalene-Degrading Pseudomonas putida Strain ND6.</title>
        <authorList>
            <person name="Li S."/>
            <person name="Zhao H."/>
            <person name="Li Y."/>
            <person name="Niu S."/>
            <person name="Cai B."/>
        </authorList>
    </citation>
    <scope>NUCLEOTIDE SEQUENCE [LARGE SCALE GENOMIC DNA]</scope>
    <source>
        <strain evidence="1 2">ND6</strain>
    </source>
</reference>
<dbReference type="KEGG" id="ppi:YSA_10933"/>
<gene>
    <name evidence="1" type="ORF">YSA_10933</name>
</gene>
<dbReference type="EMBL" id="CP003588">
    <property type="protein sequence ID" value="AFK72701.1"/>
    <property type="molecule type" value="Genomic_DNA"/>
</dbReference>
<proteinExistence type="predicted"/>
<protein>
    <submittedName>
        <fullName evidence="1">Uncharacterized protein</fullName>
    </submittedName>
</protein>
<sequence>MYFSQLIIHHEAQEEGTDCEGLSFLQENHRLRTAGLRRGTQLRSRSINHLRVVSD</sequence>
<dbReference type="HOGENOM" id="CLU_3029016_0_0_6"/>
<name>I3V4N0_PSEPU</name>
<dbReference type="AlphaFoldDB" id="I3V4N0"/>
<organism evidence="1 2">
    <name type="scientific">Pseudomonas putida ND6</name>
    <dbReference type="NCBI Taxonomy" id="231023"/>
    <lineage>
        <taxon>Bacteria</taxon>
        <taxon>Pseudomonadati</taxon>
        <taxon>Pseudomonadota</taxon>
        <taxon>Gammaproteobacteria</taxon>
        <taxon>Pseudomonadales</taxon>
        <taxon>Pseudomonadaceae</taxon>
        <taxon>Pseudomonas</taxon>
    </lineage>
</organism>
<accession>I3V4N0</accession>
<dbReference type="Proteomes" id="UP000005268">
    <property type="component" value="Chromosome"/>
</dbReference>